<dbReference type="GO" id="GO:0070566">
    <property type="term" value="F:adenylyltransferase activity"/>
    <property type="evidence" value="ECO:0007669"/>
    <property type="project" value="TreeGrafter"/>
</dbReference>
<protein>
    <submittedName>
        <fullName evidence="5">Acyl-phosphate glycerol 3-phosphate acyltransferase</fullName>
    </submittedName>
</protein>
<dbReference type="Gene3D" id="3.40.50.12780">
    <property type="entry name" value="N-terminal domain of ligase-like"/>
    <property type="match status" value="1"/>
</dbReference>
<keyword evidence="3" id="KW-0812">Transmembrane</keyword>
<evidence type="ECO:0000313" key="5">
    <source>
        <dbReference type="EMBL" id="PZN74493.1"/>
    </source>
</evidence>
<dbReference type="SUPFAM" id="SSF47336">
    <property type="entry name" value="ACP-like"/>
    <property type="match status" value="1"/>
</dbReference>
<dbReference type="InterPro" id="IPR045851">
    <property type="entry name" value="AMP-bd_C_sf"/>
</dbReference>
<dbReference type="Pfam" id="PF00501">
    <property type="entry name" value="AMP-binding"/>
    <property type="match status" value="1"/>
</dbReference>
<dbReference type="InterPro" id="IPR020845">
    <property type="entry name" value="AMP-binding_CS"/>
</dbReference>
<evidence type="ECO:0000256" key="3">
    <source>
        <dbReference type="SAM" id="Phobius"/>
    </source>
</evidence>
<dbReference type="PROSITE" id="PS50075">
    <property type="entry name" value="CARRIER"/>
    <property type="match status" value="1"/>
</dbReference>
<dbReference type="InterPro" id="IPR002123">
    <property type="entry name" value="Plipid/glycerol_acylTrfase"/>
</dbReference>
<evidence type="ECO:0000313" key="6">
    <source>
        <dbReference type="Proteomes" id="UP000249396"/>
    </source>
</evidence>
<proteinExistence type="inferred from homology"/>
<dbReference type="Gene3D" id="3.30.300.30">
    <property type="match status" value="1"/>
</dbReference>
<dbReference type="AlphaFoldDB" id="A0A2W4QSE4"/>
<dbReference type="SUPFAM" id="SSF56801">
    <property type="entry name" value="Acetyl-CoA synthetase-like"/>
    <property type="match status" value="1"/>
</dbReference>
<feature type="transmembrane region" description="Helical" evidence="3">
    <location>
        <begin position="752"/>
        <end position="773"/>
    </location>
</feature>
<evidence type="ECO:0000256" key="2">
    <source>
        <dbReference type="ARBA" id="ARBA00022598"/>
    </source>
</evidence>
<dbReference type="PANTHER" id="PTHR22754">
    <property type="entry name" value="DISCO-INTERACTING PROTEIN 2 DIP2 -RELATED"/>
    <property type="match status" value="1"/>
</dbReference>
<dbReference type="CDD" id="cd05931">
    <property type="entry name" value="FAAL"/>
    <property type="match status" value="1"/>
</dbReference>
<dbReference type="Proteomes" id="UP000249396">
    <property type="component" value="Unassembled WGS sequence"/>
</dbReference>
<reference evidence="5 6" key="1">
    <citation type="journal article" date="2018" name="Aquat. Microb. Ecol.">
        <title>Gammaproteobacterial methanotrophs dominate.</title>
        <authorList>
            <person name="Rissanen A.J."/>
            <person name="Saarenheimo J."/>
            <person name="Tiirola M."/>
            <person name="Peura S."/>
            <person name="Aalto S.L."/>
            <person name="Karvinen A."/>
            <person name="Nykanen H."/>
        </authorList>
    </citation>
    <scope>NUCLEOTIDE SEQUENCE [LARGE SCALE GENOMIC DNA]</scope>
    <source>
        <strain evidence="5">AMbin10</strain>
    </source>
</reference>
<comment type="caution">
    <text evidence="5">The sequence shown here is derived from an EMBL/GenBank/DDBJ whole genome shotgun (WGS) entry which is preliminary data.</text>
</comment>
<keyword evidence="5" id="KW-0808">Transferase</keyword>
<dbReference type="InterPro" id="IPR036736">
    <property type="entry name" value="ACP-like_sf"/>
</dbReference>
<dbReference type="GO" id="GO:0016874">
    <property type="term" value="F:ligase activity"/>
    <property type="evidence" value="ECO:0007669"/>
    <property type="project" value="UniProtKB-KW"/>
</dbReference>
<dbReference type="CDD" id="cd07989">
    <property type="entry name" value="LPLAT_AGPAT-like"/>
    <property type="match status" value="1"/>
</dbReference>
<dbReference type="Gene3D" id="1.10.1200.10">
    <property type="entry name" value="ACP-like"/>
    <property type="match status" value="1"/>
</dbReference>
<keyword evidence="2" id="KW-0436">Ligase</keyword>
<dbReference type="InterPro" id="IPR009081">
    <property type="entry name" value="PP-bd_ACP"/>
</dbReference>
<dbReference type="PROSITE" id="PS00455">
    <property type="entry name" value="AMP_BINDING"/>
    <property type="match status" value="1"/>
</dbReference>
<dbReference type="Pfam" id="PF01553">
    <property type="entry name" value="Acyltransferase"/>
    <property type="match status" value="1"/>
</dbReference>
<accession>A0A2W4QSE4</accession>
<dbReference type="EMBL" id="QJPH01000425">
    <property type="protein sequence ID" value="PZN74493.1"/>
    <property type="molecule type" value="Genomic_DNA"/>
</dbReference>
<keyword evidence="3" id="KW-1133">Transmembrane helix</keyword>
<feature type="domain" description="Carrier" evidence="4">
    <location>
        <begin position="14"/>
        <end position="90"/>
    </location>
</feature>
<dbReference type="SMART" id="SM00563">
    <property type="entry name" value="PlsC"/>
    <property type="match status" value="1"/>
</dbReference>
<dbReference type="GO" id="GO:0005886">
    <property type="term" value="C:plasma membrane"/>
    <property type="evidence" value="ECO:0007669"/>
    <property type="project" value="TreeGrafter"/>
</dbReference>
<organism evidence="5 6">
    <name type="scientific">Candidatus Methylumidiphilus alinenensis</name>
    <dbReference type="NCBI Taxonomy" id="2202197"/>
    <lineage>
        <taxon>Bacteria</taxon>
        <taxon>Pseudomonadati</taxon>
        <taxon>Pseudomonadota</taxon>
        <taxon>Gammaproteobacteria</taxon>
        <taxon>Methylococcales</taxon>
        <taxon>Candidatus Methylumidiphilus</taxon>
    </lineage>
</organism>
<dbReference type="InterPro" id="IPR042099">
    <property type="entry name" value="ANL_N_sf"/>
</dbReference>
<dbReference type="InterPro" id="IPR040097">
    <property type="entry name" value="FAAL/FAAC"/>
</dbReference>
<dbReference type="PANTHER" id="PTHR22754:SF32">
    <property type="entry name" value="DISCO-INTERACTING PROTEIN 2"/>
    <property type="match status" value="1"/>
</dbReference>
<dbReference type="SUPFAM" id="SSF69593">
    <property type="entry name" value="Glycerol-3-phosphate (1)-acyltransferase"/>
    <property type="match status" value="1"/>
</dbReference>
<keyword evidence="3" id="KW-0472">Membrane</keyword>
<comment type="similarity">
    <text evidence="1">Belongs to the ATP-dependent AMP-binding enzyme family.</text>
</comment>
<dbReference type="GO" id="GO:0006633">
    <property type="term" value="P:fatty acid biosynthetic process"/>
    <property type="evidence" value="ECO:0007669"/>
    <property type="project" value="TreeGrafter"/>
</dbReference>
<evidence type="ECO:0000259" key="4">
    <source>
        <dbReference type="PROSITE" id="PS50075"/>
    </source>
</evidence>
<name>A0A2W4QSE4_9GAMM</name>
<gene>
    <name evidence="5" type="ORF">DM484_21110</name>
</gene>
<evidence type="ECO:0000256" key="1">
    <source>
        <dbReference type="ARBA" id="ARBA00006432"/>
    </source>
</evidence>
<sequence>MLKTLFEGQRETAEALLSVLQTLVDELHPGRSLTAISLDSTLDKDLGLDSLGRVELMHRIERRFDMIPPENLFAEAETPRDLLRALLQASPADGRQESVEFANLMLGGVQSFPNHAETLVDALEWHNSRHPDRPHIRFYSDNDEGLTLTYHQLHTEAVKVASGLQNVGLQPGQMVAIMLPTGPDYFFSFIGVLLAGGVPVPMYPPSRMSQLEEHLRRCVAILDNCAAPMMITVPEGKRHAKLLCSLAGSLSQLVSVEELSGTINSRSAKGDGNTVELSRHSGMDRRNLGYRDVLGPDHPWNLGSGDPCRNDEHQLNLTGLPRNCDIAFLQYTSGSTGSPKGVILTHANLLANIRAMGVAVGVRPDDVFVSWLPLYHDMGLIGAWLGSLYHAIPLVVMPPLSFISRPQRWLHAIHRYRGTLSAAPNFGYEICLRRLEEKDTAGLDLSCWRAAFNGAEAVVPETAERFIERFKPQGFRAEAMMPVYGLAESSVGLGFPPLERGLLIDRIQRETFSRQGLAAPADAQDQSVLRFVGCGQPLPGHQIRVVDEAGRELPERRQGSIEFRGPSSTSGYYRNSGQTRALFDGEWLKTGDLGYISGGELFVTGRHKDLVIRAGRNIYPQEVEQTVSEIEGVRKGCVAVFGCIDPTTGTERLIVLAETRRLELQVSEALRSKINSAVTSLLGEPPDDIVLAPPGSVLKTSSGKVRRAAIRELYERGGIGKSRHSTRLNVLGLLMESWLAKTRRSIIKSGEWFFAVYAWSFFALLAPAVWVSAVTLPTLNLRWQAMRMCIRWLQRATGTPVSLAGLENLPPEGQAFVLVANHSSYLDVYALTAALPRRLVFVAKAELGRNKLLGPALRGIGTEFVERFEAEKGVKDAKRLVGTLKQGNPLVFFPEGTFTRRPGLMPFHLGAFAAAIEAGMPVIPVALRGTRSMLRGDSWFPRKGIISVTIGKPCHPSLIMQENGGDAWKAAIQLRDLAREHILRHIGEPDLGRDKAGS</sequence>
<dbReference type="GO" id="GO:0016746">
    <property type="term" value="F:acyltransferase activity"/>
    <property type="evidence" value="ECO:0007669"/>
    <property type="project" value="UniProtKB-KW"/>
</dbReference>
<keyword evidence="5" id="KW-0012">Acyltransferase</keyword>
<dbReference type="InterPro" id="IPR000873">
    <property type="entry name" value="AMP-dep_synth/lig_dom"/>
</dbReference>
<dbReference type="Pfam" id="PF00550">
    <property type="entry name" value="PP-binding"/>
    <property type="match status" value="1"/>
</dbReference>